<evidence type="ECO:0000259" key="1">
    <source>
        <dbReference type="PROSITE" id="PS50076"/>
    </source>
</evidence>
<feature type="domain" description="J" evidence="1">
    <location>
        <begin position="9"/>
        <end position="72"/>
    </location>
</feature>
<sequence>MTDDGPFVDLYDILAVDWECDAKTLEIAYRHLAKLYHPDHPETADVTRFNEVIEAYRTLRNPEQRAEYDLLYIANTDGVTFRSPAGADGQVDEQAPLTDAEIHAKTLRMLYKRRREHALDPGVGPFAVQEMLGCTDEHFEFHVWYLKAKGWIETTEAGTLAITIDGIDHVIASSQTARAEKLRIAQSEPQQPLRP</sequence>
<reference evidence="3" key="1">
    <citation type="journal article" date="2019" name="Int. J. Syst. Evol. Microbiol.">
        <title>The Global Catalogue of Microorganisms (GCM) 10K type strain sequencing project: providing services to taxonomists for standard genome sequencing and annotation.</title>
        <authorList>
            <consortium name="The Broad Institute Genomics Platform"/>
            <consortium name="The Broad Institute Genome Sequencing Center for Infectious Disease"/>
            <person name="Wu L."/>
            <person name="Ma J."/>
        </authorList>
    </citation>
    <scope>NUCLEOTIDE SEQUENCE [LARGE SCALE GENOMIC DNA]</scope>
    <source>
        <strain evidence="3">CGMCC 1.12989</strain>
    </source>
</reference>
<dbReference type="PANTHER" id="PTHR45432">
    <property type="entry name" value="CHAPERONE PROTEIN DNAJ 11, CHLOROPLASTIC-LIKE"/>
    <property type="match status" value="1"/>
</dbReference>
<evidence type="ECO:0000313" key="3">
    <source>
        <dbReference type="Proteomes" id="UP001595828"/>
    </source>
</evidence>
<keyword evidence="3" id="KW-1185">Reference proteome</keyword>
<dbReference type="SUPFAM" id="SSF46565">
    <property type="entry name" value="Chaperone J-domain"/>
    <property type="match status" value="1"/>
</dbReference>
<dbReference type="Pfam" id="PF00226">
    <property type="entry name" value="DnaJ"/>
    <property type="match status" value="1"/>
</dbReference>
<protein>
    <submittedName>
        <fullName evidence="2">DnaJ domain-containing protein</fullName>
    </submittedName>
</protein>
<gene>
    <name evidence="2" type="ORF">ACFO0A_01455</name>
</gene>
<dbReference type="InterPro" id="IPR001623">
    <property type="entry name" value="DnaJ_domain"/>
</dbReference>
<organism evidence="2 3">
    <name type="scientific">Novosphingobium tardum</name>
    <dbReference type="NCBI Taxonomy" id="1538021"/>
    <lineage>
        <taxon>Bacteria</taxon>
        <taxon>Pseudomonadati</taxon>
        <taxon>Pseudomonadota</taxon>
        <taxon>Alphaproteobacteria</taxon>
        <taxon>Sphingomonadales</taxon>
        <taxon>Sphingomonadaceae</taxon>
        <taxon>Novosphingobium</taxon>
    </lineage>
</organism>
<dbReference type="PANTHER" id="PTHR45432:SF2">
    <property type="entry name" value="CHAPERONE PROTEIN DNAJ 11, CHLOROPLASTIC"/>
    <property type="match status" value="1"/>
</dbReference>
<dbReference type="Proteomes" id="UP001595828">
    <property type="component" value="Unassembled WGS sequence"/>
</dbReference>
<proteinExistence type="predicted"/>
<evidence type="ECO:0000313" key="2">
    <source>
        <dbReference type="EMBL" id="MFC4293718.1"/>
    </source>
</evidence>
<dbReference type="CDD" id="cd06257">
    <property type="entry name" value="DnaJ"/>
    <property type="match status" value="1"/>
</dbReference>
<name>A0ABV8RJX1_9SPHN</name>
<dbReference type="EMBL" id="JBHSDR010000003">
    <property type="protein sequence ID" value="MFC4293718.1"/>
    <property type="molecule type" value="Genomic_DNA"/>
</dbReference>
<dbReference type="InterPro" id="IPR036869">
    <property type="entry name" value="J_dom_sf"/>
</dbReference>
<dbReference type="RefSeq" id="WP_379538134.1">
    <property type="nucleotide sequence ID" value="NZ_JBHSDR010000003.1"/>
</dbReference>
<dbReference type="SMART" id="SM00271">
    <property type="entry name" value="DnaJ"/>
    <property type="match status" value="1"/>
</dbReference>
<dbReference type="Gene3D" id="1.10.287.110">
    <property type="entry name" value="DnaJ domain"/>
    <property type="match status" value="1"/>
</dbReference>
<comment type="caution">
    <text evidence="2">The sequence shown here is derived from an EMBL/GenBank/DDBJ whole genome shotgun (WGS) entry which is preliminary data.</text>
</comment>
<accession>A0ABV8RJX1</accession>
<dbReference type="PROSITE" id="PS50076">
    <property type="entry name" value="DNAJ_2"/>
    <property type="match status" value="1"/>
</dbReference>